<proteinExistence type="predicted"/>
<dbReference type="EMBL" id="CP043311">
    <property type="protein sequence ID" value="QEY62537.1"/>
    <property type="molecule type" value="Genomic_DNA"/>
</dbReference>
<name>A0A5J6QJA5_9GAMM</name>
<accession>A0A5J6QJA5</accession>
<dbReference type="AlphaFoldDB" id="A0A5J6QJA5"/>
<reference evidence="1 2" key="1">
    <citation type="submission" date="2019-08" db="EMBL/GenBank/DDBJ databases">
        <title>Whole-genome Sequencing of e-waste polymer degrading bacterium Pseudomonas sp. strain PE08.</title>
        <authorList>
            <person name="Kirdat K."/>
            <person name="Debbarma P."/>
            <person name="Narawade N."/>
            <person name="Suyal D."/>
            <person name="Thorat V."/>
            <person name="Shouche Y."/>
            <person name="Goel R."/>
            <person name="Yadav A."/>
        </authorList>
    </citation>
    <scope>NUCLEOTIDE SEQUENCE [LARGE SCALE GENOMIC DNA]</scope>
    <source>
        <strain evidence="1 2">PE08</strain>
    </source>
</reference>
<protein>
    <submittedName>
        <fullName evidence="1">Uncharacterized protein</fullName>
    </submittedName>
</protein>
<organism evidence="1 2">
    <name type="scientific">Metapseudomonas lalkuanensis</name>
    <dbReference type="NCBI Taxonomy" id="2604832"/>
    <lineage>
        <taxon>Bacteria</taxon>
        <taxon>Pseudomonadati</taxon>
        <taxon>Pseudomonadota</taxon>
        <taxon>Gammaproteobacteria</taxon>
        <taxon>Pseudomonadales</taxon>
        <taxon>Pseudomonadaceae</taxon>
        <taxon>Metapseudomonas</taxon>
    </lineage>
</organism>
<keyword evidence="2" id="KW-1185">Reference proteome</keyword>
<evidence type="ECO:0000313" key="2">
    <source>
        <dbReference type="Proteomes" id="UP000327179"/>
    </source>
</evidence>
<dbReference type="RefSeq" id="WP_151133192.1">
    <property type="nucleotide sequence ID" value="NZ_CP043311.1"/>
</dbReference>
<dbReference type="Proteomes" id="UP000327179">
    <property type="component" value="Chromosome"/>
</dbReference>
<gene>
    <name evidence="1" type="ORF">FXN65_10795</name>
</gene>
<sequence>MSRQQLKERAARAIFQRMREENGQGDPDLGSYNEPGVPPIHDLELVILRDVERVGPDGMLVVDHAQISVLACQLPKVRREGLFVAGCQRWRVTAPIRNDGVIVTAAVMPA</sequence>
<evidence type="ECO:0000313" key="1">
    <source>
        <dbReference type="EMBL" id="QEY62537.1"/>
    </source>
</evidence>
<dbReference type="KEGG" id="plal:FXN65_10795"/>